<dbReference type="GO" id="GO:0045292">
    <property type="term" value="P:mRNA cis splicing, via spliceosome"/>
    <property type="evidence" value="ECO:0007669"/>
    <property type="project" value="InterPro"/>
</dbReference>
<feature type="region of interest" description="Disordered" evidence="8">
    <location>
        <begin position="116"/>
        <end position="141"/>
    </location>
</feature>
<feature type="region of interest" description="Disordered" evidence="8">
    <location>
        <begin position="463"/>
        <end position="485"/>
    </location>
</feature>
<keyword evidence="4" id="KW-0677">Repeat</keyword>
<evidence type="ECO:0000259" key="10">
    <source>
        <dbReference type="PROSITE" id="PS50128"/>
    </source>
</evidence>
<comment type="subcellular location">
    <subcellularLocation>
        <location evidence="1">Nucleus</location>
    </subcellularLocation>
</comment>
<dbReference type="InterPro" id="IPR022030">
    <property type="entry name" value="SF3A1_dom"/>
</dbReference>
<dbReference type="InterPro" id="IPR000061">
    <property type="entry name" value="Surp"/>
</dbReference>
<dbReference type="FunFam" id="1.10.10.790:FF:000001">
    <property type="entry name" value="Splicing factor 3a, subunit 1"/>
    <property type="match status" value="1"/>
</dbReference>
<evidence type="ECO:0000313" key="11">
    <source>
        <dbReference type="EMBL" id="KLT43022.1"/>
    </source>
</evidence>
<reference evidence="11 12" key="1">
    <citation type="submission" date="2015-03" db="EMBL/GenBank/DDBJ databases">
        <title>Genomics and transcriptomics of the oil-accumulating basidiomycete yeast T. oleaginosus allow insights into substrate utilization and the diverse evolutionary trajectories of mating systems in fungi.</title>
        <authorList>
            <consortium name="DOE Joint Genome Institute"/>
            <person name="Kourist R."/>
            <person name="Kracht O."/>
            <person name="Bracharz F."/>
            <person name="Lipzen A."/>
            <person name="Nolan M."/>
            <person name="Ohm R."/>
            <person name="Grigoriev I."/>
            <person name="Sun S."/>
            <person name="Heitman J."/>
            <person name="Bruck T."/>
            <person name="Nowrousian M."/>
        </authorList>
    </citation>
    <scope>NUCLEOTIDE SEQUENCE [LARGE SCALE GENOMIC DNA]</scope>
    <source>
        <strain evidence="11 12">IBC0246</strain>
    </source>
</reference>
<feature type="compositionally biased region" description="Basic and acidic residues" evidence="8">
    <location>
        <begin position="470"/>
        <end position="485"/>
    </location>
</feature>
<evidence type="ECO:0000256" key="6">
    <source>
        <dbReference type="ARBA" id="ARBA00023242"/>
    </source>
</evidence>
<keyword evidence="12" id="KW-1185">Reference proteome</keyword>
<feature type="compositionally biased region" description="Low complexity" evidence="8">
    <location>
        <begin position="126"/>
        <end position="140"/>
    </location>
</feature>
<evidence type="ECO:0000313" key="12">
    <source>
        <dbReference type="Proteomes" id="UP000053611"/>
    </source>
</evidence>
<keyword evidence="6" id="KW-0539">Nucleus</keyword>
<proteinExistence type="predicted"/>
<keyword evidence="2" id="KW-0507">mRNA processing</keyword>
<dbReference type="GeneID" id="28986363"/>
<feature type="domain" description="Ubiquitin-like" evidence="9">
    <location>
        <begin position="654"/>
        <end position="713"/>
    </location>
</feature>
<feature type="region of interest" description="Disordered" evidence="8">
    <location>
        <begin position="510"/>
        <end position="532"/>
    </location>
</feature>
<dbReference type="GO" id="GO:0071004">
    <property type="term" value="C:U2-type prespliceosome"/>
    <property type="evidence" value="ECO:0007669"/>
    <property type="project" value="TreeGrafter"/>
</dbReference>
<feature type="coiled-coil region" evidence="7">
    <location>
        <begin position="339"/>
        <end position="366"/>
    </location>
</feature>
<dbReference type="Pfam" id="PF00240">
    <property type="entry name" value="ubiquitin"/>
    <property type="match status" value="1"/>
</dbReference>
<dbReference type="OrthoDB" id="447637at2759"/>
<keyword evidence="5" id="KW-0508">mRNA splicing</keyword>
<dbReference type="SUPFAM" id="SSF54236">
    <property type="entry name" value="Ubiquitin-like"/>
    <property type="match status" value="1"/>
</dbReference>
<dbReference type="GO" id="GO:0003723">
    <property type="term" value="F:RNA binding"/>
    <property type="evidence" value="ECO:0007669"/>
    <property type="project" value="InterPro"/>
</dbReference>
<dbReference type="PROSITE" id="PS50053">
    <property type="entry name" value="UBIQUITIN_2"/>
    <property type="match status" value="1"/>
</dbReference>
<dbReference type="Pfam" id="PF01805">
    <property type="entry name" value="Surp"/>
    <property type="match status" value="2"/>
</dbReference>
<dbReference type="RefSeq" id="XP_018279513.1">
    <property type="nucleotide sequence ID" value="XM_018425760.1"/>
</dbReference>
<dbReference type="Gene3D" id="3.10.20.90">
    <property type="entry name" value="Phosphatidylinositol 3-kinase Catalytic Subunit, Chain A, domain 1"/>
    <property type="match status" value="1"/>
</dbReference>
<dbReference type="STRING" id="879819.A0A0J0XPN5"/>
<dbReference type="Gene3D" id="1.10.10.790">
    <property type="entry name" value="Surp module"/>
    <property type="match status" value="2"/>
</dbReference>
<evidence type="ECO:0000256" key="1">
    <source>
        <dbReference type="ARBA" id="ARBA00004123"/>
    </source>
</evidence>
<dbReference type="GO" id="GO:0005686">
    <property type="term" value="C:U2 snRNP"/>
    <property type="evidence" value="ECO:0007669"/>
    <property type="project" value="TreeGrafter"/>
</dbReference>
<evidence type="ECO:0000256" key="2">
    <source>
        <dbReference type="ARBA" id="ARBA00022664"/>
    </source>
</evidence>
<feature type="domain" description="SURP motif" evidence="10">
    <location>
        <begin position="59"/>
        <end position="103"/>
    </location>
</feature>
<dbReference type="PANTHER" id="PTHR15316:SF1">
    <property type="entry name" value="SPLICING FACTOR 3A SUBUNIT 1"/>
    <property type="match status" value="1"/>
</dbReference>
<dbReference type="InterPro" id="IPR045146">
    <property type="entry name" value="SF3A1"/>
</dbReference>
<evidence type="ECO:0000256" key="8">
    <source>
        <dbReference type="SAM" id="MobiDB-lite"/>
    </source>
</evidence>
<dbReference type="GO" id="GO:0071013">
    <property type="term" value="C:catalytic step 2 spliceosome"/>
    <property type="evidence" value="ECO:0007669"/>
    <property type="project" value="TreeGrafter"/>
</dbReference>
<dbReference type="PANTHER" id="PTHR15316">
    <property type="entry name" value="SPLICEOSOME ASSOCIATED PROTEIN 114/SWAP SPLICING FACTOR-RELATED"/>
    <property type="match status" value="1"/>
</dbReference>
<keyword evidence="7" id="KW-0175">Coiled coil</keyword>
<dbReference type="Pfam" id="PF12230">
    <property type="entry name" value="PRP21_like_P"/>
    <property type="match status" value="1"/>
</dbReference>
<sequence length="713" mass="79533">MALNLPKPVHSYAGEDDLKNLNGKAAVEDVEDEGEYRPPRMSDKYLKGIIYPPPEMRKIIDKTAMAVAKTSKPQVLEDKIRETQTTDPRFAFLNDEDPYHQYYRWKLEYSREELEDQAKGLSTANGTPSGSTPAPAAAKPVHPDLIGYEPKQWEFMVDMPGVTAQDLDILRLTALFHARRGRSFLSALSVREGRNYQFDFLRPTHSLYGYYNRMVESYQKIMQPAPGQIEEIIRVDADPEAKWKTLEEAGKRALWEEGKRARDDVKAAEKQEEEEAMAVIDWQDFVTVETIEFTQADMELDLPPPASNDKLKEMSMAERRMAAMIMEEPAAQGAAEGEEMELEEDEEDEEARIERVKAEREQQRTRDVQRAALEKKGVKIKKDYVPKGIQRGGPVARSTCPYCGQSIPENELSEHIRIELLDPRWKDQKRELEARRQQQQQLQVGADISTSLRNLAAARTDLFGDEEDEETRKLREEEAARKRKEREKIVWDGHTASASRVQDTFKERFSAEDRRQKAQEAAGVADGPVNTVGPQVGPGIKGGKASAPLLPKAPATGTSVTGAAQTYATGPAMNPARAAMISGVGATRPAPDAGLPPRPFKRARVEKLPGGQLYSEIDWMSLHPAPITVAVQLPAMGDKPEWRLDGSVLGVPGVPVNTTFGTLREHIKRTLDADLPVSRLQLTYGGRVMNNSASLASVNLGEGDVVVMAVKKK</sequence>
<evidence type="ECO:0000259" key="9">
    <source>
        <dbReference type="PROSITE" id="PS50053"/>
    </source>
</evidence>
<feature type="domain" description="SURP motif" evidence="10">
    <location>
        <begin position="169"/>
        <end position="211"/>
    </location>
</feature>
<keyword evidence="3" id="KW-0747">Spliceosome</keyword>
<dbReference type="PROSITE" id="PS50128">
    <property type="entry name" value="SURP"/>
    <property type="match status" value="2"/>
</dbReference>
<dbReference type="GO" id="GO:0000381">
    <property type="term" value="P:regulation of alternative mRNA splicing, via spliceosome"/>
    <property type="evidence" value="ECO:0007669"/>
    <property type="project" value="TreeGrafter"/>
</dbReference>
<dbReference type="InterPro" id="IPR035967">
    <property type="entry name" value="SWAP/Surp_sf"/>
</dbReference>
<gene>
    <name evidence="11" type="ORF">CC85DRAFT_307819</name>
</gene>
<protein>
    <recommendedName>
        <fullName evidence="13">Pre-mRNA splicing factor</fullName>
    </recommendedName>
</protein>
<organism evidence="11 12">
    <name type="scientific">Cutaneotrichosporon oleaginosum</name>
    <dbReference type="NCBI Taxonomy" id="879819"/>
    <lineage>
        <taxon>Eukaryota</taxon>
        <taxon>Fungi</taxon>
        <taxon>Dikarya</taxon>
        <taxon>Basidiomycota</taxon>
        <taxon>Agaricomycotina</taxon>
        <taxon>Tremellomycetes</taxon>
        <taxon>Trichosporonales</taxon>
        <taxon>Trichosporonaceae</taxon>
        <taxon>Cutaneotrichosporon</taxon>
    </lineage>
</organism>
<evidence type="ECO:0000256" key="7">
    <source>
        <dbReference type="SAM" id="Coils"/>
    </source>
</evidence>
<dbReference type="AlphaFoldDB" id="A0A0J0XPN5"/>
<dbReference type="Proteomes" id="UP000053611">
    <property type="component" value="Unassembled WGS sequence"/>
</dbReference>
<name>A0A0J0XPN5_9TREE</name>
<evidence type="ECO:0000256" key="4">
    <source>
        <dbReference type="ARBA" id="ARBA00022737"/>
    </source>
</evidence>
<evidence type="ECO:0008006" key="13">
    <source>
        <dbReference type="Google" id="ProtNLM"/>
    </source>
</evidence>
<dbReference type="InterPro" id="IPR029071">
    <property type="entry name" value="Ubiquitin-like_domsf"/>
</dbReference>
<dbReference type="InterPro" id="IPR000626">
    <property type="entry name" value="Ubiquitin-like_dom"/>
</dbReference>
<dbReference type="SUPFAM" id="SSF109905">
    <property type="entry name" value="Surp module (SWAP domain)"/>
    <property type="match status" value="2"/>
</dbReference>
<dbReference type="SMART" id="SM00648">
    <property type="entry name" value="SWAP"/>
    <property type="match status" value="2"/>
</dbReference>
<evidence type="ECO:0000256" key="3">
    <source>
        <dbReference type="ARBA" id="ARBA00022728"/>
    </source>
</evidence>
<dbReference type="FunFam" id="1.10.10.790:FF:000002">
    <property type="entry name" value="Splicing factor 3A subunit 1"/>
    <property type="match status" value="1"/>
</dbReference>
<evidence type="ECO:0000256" key="5">
    <source>
        <dbReference type="ARBA" id="ARBA00023187"/>
    </source>
</evidence>
<accession>A0A0J0XPN5</accession>
<dbReference type="EMBL" id="KQ087199">
    <property type="protein sequence ID" value="KLT43022.1"/>
    <property type="molecule type" value="Genomic_DNA"/>
</dbReference>